<accession>A0A6L7IRD0</accession>
<dbReference type="AlphaFoldDB" id="A0A6L7IRD0"/>
<dbReference type="FunFam" id="1.10.3730.20:FF:000001">
    <property type="entry name" value="Quaternary ammonium compound resistance transporter SugE"/>
    <property type="match status" value="1"/>
</dbReference>
<comment type="subcellular location">
    <subcellularLocation>
        <location evidence="1 7">Cell membrane</location>
        <topology evidence="1 7">Multi-pass membrane protein</topology>
    </subcellularLocation>
</comment>
<proteinExistence type="inferred from homology"/>
<protein>
    <submittedName>
        <fullName evidence="8">Quaternary ammonium compound efflux SMR transporter SugE</fullName>
    </submittedName>
</protein>
<comment type="similarity">
    <text evidence="7">Belongs to the drug/metabolite transporter (DMT) superfamily. Small multidrug resistance (SMR) (TC 2.A.7.1) family.</text>
</comment>
<evidence type="ECO:0000256" key="7">
    <source>
        <dbReference type="RuleBase" id="RU003942"/>
    </source>
</evidence>
<dbReference type="GO" id="GO:0022857">
    <property type="term" value="F:transmembrane transporter activity"/>
    <property type="evidence" value="ECO:0007669"/>
    <property type="project" value="InterPro"/>
</dbReference>
<keyword evidence="4 7" id="KW-0812">Transmembrane</keyword>
<dbReference type="NCBIfam" id="NF008512">
    <property type="entry name" value="PRK11431.1"/>
    <property type="match status" value="1"/>
</dbReference>
<dbReference type="SUPFAM" id="SSF103481">
    <property type="entry name" value="Multidrug resistance efflux transporter EmrE"/>
    <property type="match status" value="1"/>
</dbReference>
<dbReference type="InterPro" id="IPR000390">
    <property type="entry name" value="Small_drug/metabolite_transptr"/>
</dbReference>
<keyword evidence="2" id="KW-0813">Transport</keyword>
<dbReference type="InterPro" id="IPR045324">
    <property type="entry name" value="Small_multidrug_res"/>
</dbReference>
<evidence type="ECO:0000313" key="8">
    <source>
        <dbReference type="EMBL" id="QOS69649.1"/>
    </source>
</evidence>
<evidence type="ECO:0000313" key="9">
    <source>
        <dbReference type="Proteomes" id="UP000478463"/>
    </source>
</evidence>
<keyword evidence="5" id="KW-1133">Transmembrane helix</keyword>
<dbReference type="Proteomes" id="UP000478463">
    <property type="component" value="Chromosome"/>
</dbReference>
<dbReference type="EMBL" id="CP063310">
    <property type="protein sequence ID" value="QOS69649.1"/>
    <property type="molecule type" value="Genomic_DNA"/>
</dbReference>
<dbReference type="Pfam" id="PF00893">
    <property type="entry name" value="Multi_Drug_Res"/>
    <property type="match status" value="1"/>
</dbReference>
<name>A0A6L7IRD0_9ACTN</name>
<evidence type="ECO:0000256" key="3">
    <source>
        <dbReference type="ARBA" id="ARBA00022475"/>
    </source>
</evidence>
<gene>
    <name evidence="8" type="primary">sugE</name>
    <name evidence="8" type="ORF">GS424_007385</name>
</gene>
<dbReference type="KEGG" id="egd:GS424_007385"/>
<sequence length="107" mass="11223">MNWVILVIAGLFETFWAYELKLSEGFTKLVPSLLTVGGMIVSFGLLSHALKTLPLSVGYAVWTGIGIVGTAILGMVVLKEPASAPKIICIALIAAGIIGLNLTTHEG</sequence>
<reference evidence="8 9" key="1">
    <citation type="submission" date="2020-10" db="EMBL/GenBank/DDBJ databases">
        <title>Eggerthella sp. nov., isolated from human feces.</title>
        <authorList>
            <person name="Yajun G."/>
        </authorList>
    </citation>
    <scope>NUCLEOTIDE SEQUENCE [LARGE SCALE GENOMIC DNA]</scope>
    <source>
        <strain evidence="8 9">HF-1101</strain>
    </source>
</reference>
<evidence type="ECO:0000256" key="5">
    <source>
        <dbReference type="ARBA" id="ARBA00022989"/>
    </source>
</evidence>
<dbReference type="PANTHER" id="PTHR30561">
    <property type="entry name" value="SMR FAMILY PROTON-DEPENDENT DRUG EFFLUX TRANSPORTER SUGE"/>
    <property type="match status" value="1"/>
</dbReference>
<evidence type="ECO:0000256" key="6">
    <source>
        <dbReference type="ARBA" id="ARBA00023136"/>
    </source>
</evidence>
<keyword evidence="6" id="KW-0472">Membrane</keyword>
<dbReference type="InterPro" id="IPR037185">
    <property type="entry name" value="EmrE-like"/>
</dbReference>
<evidence type="ECO:0000256" key="2">
    <source>
        <dbReference type="ARBA" id="ARBA00022448"/>
    </source>
</evidence>
<dbReference type="Gene3D" id="1.10.3730.20">
    <property type="match status" value="1"/>
</dbReference>
<dbReference type="GO" id="GO:0005886">
    <property type="term" value="C:plasma membrane"/>
    <property type="evidence" value="ECO:0007669"/>
    <property type="project" value="UniProtKB-SubCell"/>
</dbReference>
<evidence type="ECO:0000256" key="4">
    <source>
        <dbReference type="ARBA" id="ARBA00022692"/>
    </source>
</evidence>
<organism evidence="8 9">
    <name type="scientific">Eggerthella guodeyinii</name>
    <dbReference type="NCBI Taxonomy" id="2690837"/>
    <lineage>
        <taxon>Bacteria</taxon>
        <taxon>Bacillati</taxon>
        <taxon>Actinomycetota</taxon>
        <taxon>Coriobacteriia</taxon>
        <taxon>Eggerthellales</taxon>
        <taxon>Eggerthellaceae</taxon>
        <taxon>Eggerthella</taxon>
    </lineage>
</organism>
<dbReference type="PANTHER" id="PTHR30561:SF0">
    <property type="entry name" value="GUANIDINIUM EXPORTER"/>
    <property type="match status" value="1"/>
</dbReference>
<evidence type="ECO:0000256" key="1">
    <source>
        <dbReference type="ARBA" id="ARBA00004651"/>
    </source>
</evidence>
<dbReference type="RefSeq" id="WP_160941745.1">
    <property type="nucleotide sequence ID" value="NZ_CP063310.1"/>
</dbReference>
<keyword evidence="3" id="KW-1003">Cell membrane</keyword>